<organism evidence="1 2">
    <name type="scientific">Heliorestis acidaminivorans</name>
    <dbReference type="NCBI Taxonomy" id="553427"/>
    <lineage>
        <taxon>Bacteria</taxon>
        <taxon>Bacillati</taxon>
        <taxon>Bacillota</taxon>
        <taxon>Clostridia</taxon>
        <taxon>Eubacteriales</taxon>
        <taxon>Heliobacteriaceae</taxon>
        <taxon>Heliorestis</taxon>
    </lineage>
</organism>
<dbReference type="RefSeq" id="WP_151618685.1">
    <property type="nucleotide sequence ID" value="NZ_WBXO01000002.1"/>
</dbReference>
<comment type="caution">
    <text evidence="1">The sequence shown here is derived from an EMBL/GenBank/DDBJ whole genome shotgun (WGS) entry which is preliminary data.</text>
</comment>
<dbReference type="Proteomes" id="UP000468766">
    <property type="component" value="Unassembled WGS sequence"/>
</dbReference>
<name>A0A6I0F2U6_9FIRM</name>
<evidence type="ECO:0000313" key="1">
    <source>
        <dbReference type="EMBL" id="KAB2953743.1"/>
    </source>
</evidence>
<evidence type="ECO:0000313" key="2">
    <source>
        <dbReference type="Proteomes" id="UP000468766"/>
    </source>
</evidence>
<keyword evidence="2" id="KW-1185">Reference proteome</keyword>
<dbReference type="EMBL" id="WBXO01000002">
    <property type="protein sequence ID" value="KAB2953743.1"/>
    <property type="molecule type" value="Genomic_DNA"/>
</dbReference>
<protein>
    <submittedName>
        <fullName evidence="1">Uncharacterized protein</fullName>
    </submittedName>
</protein>
<accession>A0A6I0F2U6</accession>
<dbReference type="AlphaFoldDB" id="A0A6I0F2U6"/>
<sequence>MQPQTNDKDTNFRDQELDEELAGILTAISVVSRRLAKKLLTLQQQDALMEKGGKPDGQDE</sequence>
<reference evidence="1 2" key="1">
    <citation type="submission" date="2019-10" db="EMBL/GenBank/DDBJ databases">
        <title>Whole-genome sequence of the extremophile Heliorestis acidaminivorans DSM 24790.</title>
        <authorList>
            <person name="Kyndt J.A."/>
            <person name="Meyer T.E."/>
        </authorList>
    </citation>
    <scope>NUCLEOTIDE SEQUENCE [LARGE SCALE GENOMIC DNA]</scope>
    <source>
        <strain evidence="1 2">DSM 24790</strain>
    </source>
</reference>
<gene>
    <name evidence="1" type="ORF">F9B85_03755</name>
</gene>
<dbReference type="OrthoDB" id="2085990at2"/>
<proteinExistence type="predicted"/>